<evidence type="ECO:0000313" key="3">
    <source>
        <dbReference type="Proteomes" id="UP001595973"/>
    </source>
</evidence>
<evidence type="ECO:0000256" key="1">
    <source>
        <dbReference type="SAM" id="SignalP"/>
    </source>
</evidence>
<reference evidence="3" key="1">
    <citation type="journal article" date="2019" name="Int. J. Syst. Evol. Microbiol.">
        <title>The Global Catalogue of Microorganisms (GCM) 10K type strain sequencing project: providing services to taxonomists for standard genome sequencing and annotation.</title>
        <authorList>
            <consortium name="The Broad Institute Genomics Platform"/>
            <consortium name="The Broad Institute Genome Sequencing Center for Infectious Disease"/>
            <person name="Wu L."/>
            <person name="Ma J."/>
        </authorList>
    </citation>
    <scope>NUCLEOTIDE SEQUENCE [LARGE SCALE GENOMIC DNA]</scope>
    <source>
        <strain evidence="3">CGMCC 4.7283</strain>
    </source>
</reference>
<organism evidence="2 3">
    <name type="scientific">Seohaeicola nanhaiensis</name>
    <dbReference type="NCBI Taxonomy" id="1387282"/>
    <lineage>
        <taxon>Bacteria</taxon>
        <taxon>Pseudomonadati</taxon>
        <taxon>Pseudomonadota</taxon>
        <taxon>Alphaproteobacteria</taxon>
        <taxon>Rhodobacterales</taxon>
        <taxon>Roseobacteraceae</taxon>
        <taxon>Seohaeicola</taxon>
    </lineage>
</organism>
<name>A0ABV9KHE5_9RHOB</name>
<keyword evidence="3" id="KW-1185">Reference proteome</keyword>
<dbReference type="EMBL" id="JBHSGI010000009">
    <property type="protein sequence ID" value="MFC4669373.1"/>
    <property type="molecule type" value="Genomic_DNA"/>
</dbReference>
<gene>
    <name evidence="2" type="ORF">ACFO5X_12480</name>
</gene>
<feature type="chain" id="PRO_5047460814" evidence="1">
    <location>
        <begin position="22"/>
        <end position="519"/>
    </location>
</feature>
<comment type="caution">
    <text evidence="2">The sequence shown here is derived from an EMBL/GenBank/DDBJ whole genome shotgun (WGS) entry which is preliminary data.</text>
</comment>
<accession>A0ABV9KHE5</accession>
<dbReference type="Proteomes" id="UP001595973">
    <property type="component" value="Unassembled WGS sequence"/>
</dbReference>
<sequence>MTLLRVCIVFLLICLGQVGPAQTRMVGPDDLKPFGLPGVWFDARSAPEAVAGAGAFGPGAKRMAGGTQLSSLIARGKAQGFSGLIYENRDRGHSTLPQELFPGLVHLQYDAELIRQKADYGLAARTVIAAPLVGNSSTALTRGLGARSLMRLAMTIPLGPETAYAQYVSDSLYLYPEHRDHDSRDLYPANWPYMVTSQGSSGSDQPFLRALLMTLAAFSAETRAKLVETHQIAPTLQMILRRNMAGINSDADYRSGLAHPTVFDGTALRPDRMIAHAAAMSPDTVPPRLRLRVESEEFRTSAGLMERSELLFTTPSAIARLWRDYAFRREMVVSAEGSSDANGKPLRFHWELLRGDPGRIRIEPLDDEGRRAKLSIDWHDEYAVSRPRRDAPVLLTSRVDIGVFADNGTAQSAPGFVSVAFPTHQRRSYEMREGHMRLTSIDYDAASRSAEFDPRLFWSGAWRDEMDYDDLGRLRGWLRRGVGGEATAFAADGMLSDGRMVHYDVENPALPMVYTWHAD</sequence>
<dbReference type="RefSeq" id="WP_380717791.1">
    <property type="nucleotide sequence ID" value="NZ_JBHSGI010000009.1"/>
</dbReference>
<proteinExistence type="predicted"/>
<protein>
    <submittedName>
        <fullName evidence="2">Uncharacterized protein</fullName>
    </submittedName>
</protein>
<evidence type="ECO:0000313" key="2">
    <source>
        <dbReference type="EMBL" id="MFC4669373.1"/>
    </source>
</evidence>
<feature type="signal peptide" evidence="1">
    <location>
        <begin position="1"/>
        <end position="21"/>
    </location>
</feature>
<keyword evidence="1" id="KW-0732">Signal</keyword>